<keyword evidence="2" id="KW-0378">Hydrolase</keyword>
<proteinExistence type="predicted"/>
<accession>A0A137P7A6</accession>
<gene>
    <name evidence="2" type="ORF">CONCODRAFT_170376</name>
</gene>
<feature type="domain" description="GH16" evidence="1">
    <location>
        <begin position="11"/>
        <end position="263"/>
    </location>
</feature>
<dbReference type="GO" id="GO:0005975">
    <property type="term" value="P:carbohydrate metabolic process"/>
    <property type="evidence" value="ECO:0007669"/>
    <property type="project" value="InterPro"/>
</dbReference>
<dbReference type="InterPro" id="IPR000757">
    <property type="entry name" value="Beta-glucanase-like"/>
</dbReference>
<organism evidence="2 3">
    <name type="scientific">Conidiobolus coronatus (strain ATCC 28846 / CBS 209.66 / NRRL 28638)</name>
    <name type="common">Delacroixia coronata</name>
    <dbReference type="NCBI Taxonomy" id="796925"/>
    <lineage>
        <taxon>Eukaryota</taxon>
        <taxon>Fungi</taxon>
        <taxon>Fungi incertae sedis</taxon>
        <taxon>Zoopagomycota</taxon>
        <taxon>Entomophthoromycotina</taxon>
        <taxon>Entomophthoromycetes</taxon>
        <taxon>Entomophthorales</taxon>
        <taxon>Ancylistaceae</taxon>
        <taxon>Conidiobolus</taxon>
    </lineage>
</organism>
<dbReference type="STRING" id="796925.A0A137P7A6"/>
<dbReference type="InterPro" id="IPR050546">
    <property type="entry name" value="Glycosyl_Hydrlase_16"/>
</dbReference>
<dbReference type="PANTHER" id="PTHR10963">
    <property type="entry name" value="GLYCOSYL HYDROLASE-RELATED"/>
    <property type="match status" value="1"/>
</dbReference>
<dbReference type="Proteomes" id="UP000070444">
    <property type="component" value="Unassembled WGS sequence"/>
</dbReference>
<dbReference type="Gene3D" id="2.60.120.200">
    <property type="match status" value="1"/>
</dbReference>
<sequence>MIKHNANNGGGDYAKLVWSDEFNGSQLDLSKWKMDVNCLGGGNNEQQCYVDNTDTEVISVKDGKLRIQPQYRENEWKMASSARLNSLGPNGGAWHRGKFVIKAKMPKGNFVWPSVWMLPKVSKYGGWPSDGEIDIIEAKGQNENVVNHNLHHGGPWRVEHVQYVPVQSSADMFHEYVLVWTDNKMEWSVDGVITHTMGLNDTWVHGQNTNIYSAPGQPWTEPFYLIVNVAVGGDFFGGAKMNPEYDAPTWTSPLEIDYIRVYQ</sequence>
<evidence type="ECO:0000259" key="1">
    <source>
        <dbReference type="PROSITE" id="PS51762"/>
    </source>
</evidence>
<keyword evidence="3" id="KW-1185">Reference proteome</keyword>
<dbReference type="OrthoDB" id="192832at2759"/>
<dbReference type="PROSITE" id="PS51762">
    <property type="entry name" value="GH16_2"/>
    <property type="match status" value="1"/>
</dbReference>
<evidence type="ECO:0000313" key="2">
    <source>
        <dbReference type="EMBL" id="KXN70811.1"/>
    </source>
</evidence>
<name>A0A137P7A6_CONC2</name>
<reference evidence="2 3" key="1">
    <citation type="journal article" date="2015" name="Genome Biol. Evol.">
        <title>Phylogenomic analyses indicate that early fungi evolved digesting cell walls of algal ancestors of land plants.</title>
        <authorList>
            <person name="Chang Y."/>
            <person name="Wang S."/>
            <person name="Sekimoto S."/>
            <person name="Aerts A.L."/>
            <person name="Choi C."/>
            <person name="Clum A."/>
            <person name="LaButti K.M."/>
            <person name="Lindquist E.A."/>
            <person name="Yee Ngan C."/>
            <person name="Ohm R.A."/>
            <person name="Salamov A.A."/>
            <person name="Grigoriev I.V."/>
            <person name="Spatafora J.W."/>
            <person name="Berbee M.L."/>
        </authorList>
    </citation>
    <scope>NUCLEOTIDE SEQUENCE [LARGE SCALE GENOMIC DNA]</scope>
    <source>
        <strain evidence="2 3">NRRL 28638</strain>
    </source>
</reference>
<dbReference type="GO" id="GO:0004553">
    <property type="term" value="F:hydrolase activity, hydrolyzing O-glycosyl compounds"/>
    <property type="evidence" value="ECO:0007669"/>
    <property type="project" value="InterPro"/>
</dbReference>
<dbReference type="EMBL" id="KQ964492">
    <property type="protein sequence ID" value="KXN70811.1"/>
    <property type="molecule type" value="Genomic_DNA"/>
</dbReference>
<dbReference type="SUPFAM" id="SSF49899">
    <property type="entry name" value="Concanavalin A-like lectins/glucanases"/>
    <property type="match status" value="1"/>
</dbReference>
<dbReference type="InterPro" id="IPR013320">
    <property type="entry name" value="ConA-like_dom_sf"/>
</dbReference>
<dbReference type="PANTHER" id="PTHR10963:SF60">
    <property type="entry name" value="GRAM-NEGATIVE BACTERIA-BINDING PROTEIN 1-RELATED"/>
    <property type="match status" value="1"/>
</dbReference>
<dbReference type="CDD" id="cd08023">
    <property type="entry name" value="GH16_laminarinase_like"/>
    <property type="match status" value="1"/>
</dbReference>
<dbReference type="Pfam" id="PF00722">
    <property type="entry name" value="Glyco_hydro_16"/>
    <property type="match status" value="1"/>
</dbReference>
<evidence type="ECO:0000313" key="3">
    <source>
        <dbReference type="Proteomes" id="UP000070444"/>
    </source>
</evidence>
<protein>
    <submittedName>
        <fullName evidence="2">Glycoside hydrolase family 16 protein</fullName>
    </submittedName>
</protein>
<dbReference type="AlphaFoldDB" id="A0A137P7A6"/>